<organism evidence="2 3">
    <name type="scientific">Dorcoceras hygrometricum</name>
    <dbReference type="NCBI Taxonomy" id="472368"/>
    <lineage>
        <taxon>Eukaryota</taxon>
        <taxon>Viridiplantae</taxon>
        <taxon>Streptophyta</taxon>
        <taxon>Embryophyta</taxon>
        <taxon>Tracheophyta</taxon>
        <taxon>Spermatophyta</taxon>
        <taxon>Magnoliopsida</taxon>
        <taxon>eudicotyledons</taxon>
        <taxon>Gunneridae</taxon>
        <taxon>Pentapetalae</taxon>
        <taxon>asterids</taxon>
        <taxon>lamiids</taxon>
        <taxon>Lamiales</taxon>
        <taxon>Gesneriaceae</taxon>
        <taxon>Didymocarpoideae</taxon>
        <taxon>Trichosporeae</taxon>
        <taxon>Loxocarpinae</taxon>
        <taxon>Dorcoceras</taxon>
    </lineage>
</organism>
<gene>
    <name evidence="2" type="ORF">F511_19327</name>
</gene>
<reference evidence="2 3" key="1">
    <citation type="journal article" date="2015" name="Proc. Natl. Acad. Sci. U.S.A.">
        <title>The resurrection genome of Boea hygrometrica: A blueprint for survival of dehydration.</title>
        <authorList>
            <person name="Xiao L."/>
            <person name="Yang G."/>
            <person name="Zhang L."/>
            <person name="Yang X."/>
            <person name="Zhao S."/>
            <person name="Ji Z."/>
            <person name="Zhou Q."/>
            <person name="Hu M."/>
            <person name="Wang Y."/>
            <person name="Chen M."/>
            <person name="Xu Y."/>
            <person name="Jin H."/>
            <person name="Xiao X."/>
            <person name="Hu G."/>
            <person name="Bao F."/>
            <person name="Hu Y."/>
            <person name="Wan P."/>
            <person name="Li L."/>
            <person name="Deng X."/>
            <person name="Kuang T."/>
            <person name="Xiang C."/>
            <person name="Zhu J.K."/>
            <person name="Oliver M.J."/>
            <person name="He Y."/>
        </authorList>
    </citation>
    <scope>NUCLEOTIDE SEQUENCE [LARGE SCALE GENOMIC DNA]</scope>
    <source>
        <strain evidence="3">cv. XS01</strain>
    </source>
</reference>
<keyword evidence="3" id="KW-1185">Reference proteome</keyword>
<evidence type="ECO:0000256" key="1">
    <source>
        <dbReference type="SAM" id="MobiDB-lite"/>
    </source>
</evidence>
<accession>A0A2Z7CI52</accession>
<dbReference type="Proteomes" id="UP000250235">
    <property type="component" value="Unassembled WGS sequence"/>
</dbReference>
<feature type="compositionally biased region" description="Basic and acidic residues" evidence="1">
    <location>
        <begin position="98"/>
        <end position="109"/>
    </location>
</feature>
<evidence type="ECO:0000313" key="3">
    <source>
        <dbReference type="Proteomes" id="UP000250235"/>
    </source>
</evidence>
<protein>
    <submittedName>
        <fullName evidence="2">Uncharacterized protein</fullName>
    </submittedName>
</protein>
<evidence type="ECO:0000313" key="2">
    <source>
        <dbReference type="EMBL" id="KZV44426.1"/>
    </source>
</evidence>
<feature type="region of interest" description="Disordered" evidence="1">
    <location>
        <begin position="85"/>
        <end position="110"/>
    </location>
</feature>
<proteinExistence type="predicted"/>
<sequence length="131" mass="14895">MSSLKNHQPDSIETLKSEIRSHQGTLPARTPAVTRVCKPSTMHCSLCIALYLQIYQPAGNGAKLVNKLKASKRLKCRKEQNKLSCRQKEAQMQNSSRKAGEEESLERIKAKTSSKYRTTELLKYRLEMKSN</sequence>
<dbReference type="AlphaFoldDB" id="A0A2Z7CI52"/>
<name>A0A2Z7CI52_9LAMI</name>
<dbReference type="EMBL" id="KQ997000">
    <property type="protein sequence ID" value="KZV44426.1"/>
    <property type="molecule type" value="Genomic_DNA"/>
</dbReference>